<dbReference type="Proteomes" id="UP001327560">
    <property type="component" value="Chromosome 4"/>
</dbReference>
<dbReference type="GO" id="GO:0061522">
    <property type="term" value="F:1,4-dihydroxy-2-naphthoyl-CoA thioesterase activity"/>
    <property type="evidence" value="ECO:0007669"/>
    <property type="project" value="TreeGrafter"/>
</dbReference>
<evidence type="ECO:0000313" key="3">
    <source>
        <dbReference type="Proteomes" id="UP001327560"/>
    </source>
</evidence>
<dbReference type="PANTHER" id="PTHR43240">
    <property type="entry name" value="1,4-DIHYDROXY-2-NAPHTHOYL-COA THIOESTERASE 1"/>
    <property type="match status" value="1"/>
</dbReference>
<sequence length="67" mass="7826">MYMASDFRRVARVQLCTKHIKAAPLREEVEVEAKPIQVSRTIQEIEVFLKSSSTETFSFQKVEVVFY</sequence>
<dbReference type="GO" id="GO:0005777">
    <property type="term" value="C:peroxisome"/>
    <property type="evidence" value="ECO:0007669"/>
    <property type="project" value="TreeGrafter"/>
</dbReference>
<feature type="domain" description="Thioesterase" evidence="1">
    <location>
        <begin position="9"/>
        <end position="55"/>
    </location>
</feature>
<dbReference type="InterPro" id="IPR006683">
    <property type="entry name" value="Thioestr_dom"/>
</dbReference>
<gene>
    <name evidence="2" type="ORF">Cni_G12443</name>
</gene>
<evidence type="ECO:0000313" key="2">
    <source>
        <dbReference type="EMBL" id="WOL03723.1"/>
    </source>
</evidence>
<organism evidence="2 3">
    <name type="scientific">Canna indica</name>
    <name type="common">Indian-shot</name>
    <dbReference type="NCBI Taxonomy" id="4628"/>
    <lineage>
        <taxon>Eukaryota</taxon>
        <taxon>Viridiplantae</taxon>
        <taxon>Streptophyta</taxon>
        <taxon>Embryophyta</taxon>
        <taxon>Tracheophyta</taxon>
        <taxon>Spermatophyta</taxon>
        <taxon>Magnoliopsida</taxon>
        <taxon>Liliopsida</taxon>
        <taxon>Zingiberales</taxon>
        <taxon>Cannaceae</taxon>
        <taxon>Canna</taxon>
    </lineage>
</organism>
<reference evidence="2 3" key="1">
    <citation type="submission" date="2023-10" db="EMBL/GenBank/DDBJ databases">
        <title>Chromosome-scale genome assembly provides insights into flower coloration mechanisms of Canna indica.</title>
        <authorList>
            <person name="Li C."/>
        </authorList>
    </citation>
    <scope>NUCLEOTIDE SEQUENCE [LARGE SCALE GENOMIC DNA]</scope>
    <source>
        <tissue evidence="2">Flower</tissue>
    </source>
</reference>
<dbReference type="GO" id="GO:0042372">
    <property type="term" value="P:phylloquinone biosynthetic process"/>
    <property type="evidence" value="ECO:0007669"/>
    <property type="project" value="TreeGrafter"/>
</dbReference>
<dbReference type="Gene3D" id="3.10.129.10">
    <property type="entry name" value="Hotdog Thioesterase"/>
    <property type="match status" value="1"/>
</dbReference>
<protein>
    <submittedName>
        <fullName evidence="2">1,4-dihydroxy-2-naphthoyl-CoA thioesterase 1-like isoform X2</fullName>
    </submittedName>
</protein>
<dbReference type="PANTHER" id="PTHR43240:SF24">
    <property type="entry name" value="OS05G0137700 PROTEIN"/>
    <property type="match status" value="1"/>
</dbReference>
<name>A0AAQ3K7U9_9LILI</name>
<dbReference type="Pfam" id="PF03061">
    <property type="entry name" value="4HBT"/>
    <property type="match status" value="1"/>
</dbReference>
<keyword evidence="3" id="KW-1185">Reference proteome</keyword>
<dbReference type="AlphaFoldDB" id="A0AAQ3K7U9"/>
<evidence type="ECO:0000259" key="1">
    <source>
        <dbReference type="Pfam" id="PF03061"/>
    </source>
</evidence>
<accession>A0AAQ3K7U9</accession>
<proteinExistence type="predicted"/>
<dbReference type="EMBL" id="CP136893">
    <property type="protein sequence ID" value="WOL03723.1"/>
    <property type="molecule type" value="Genomic_DNA"/>
</dbReference>